<keyword evidence="6 9" id="KW-0812">Transmembrane</keyword>
<evidence type="ECO:0000256" key="9">
    <source>
        <dbReference type="RuleBase" id="RU365093"/>
    </source>
</evidence>
<keyword evidence="8 9" id="KW-0472">Membrane</keyword>
<gene>
    <name evidence="13" type="ORF">EI16_05975</name>
</gene>
<dbReference type="PRINTS" id="PR01490">
    <property type="entry name" value="RTXTOXIND"/>
</dbReference>
<keyword evidence="3 9" id="KW-0813">Transport</keyword>
<comment type="caution">
    <text evidence="13">The sequence shown here is derived from an EMBL/GenBank/DDBJ whole genome shotgun (WGS) entry which is preliminary data.</text>
</comment>
<dbReference type="EMBL" id="JMIU01000001">
    <property type="protein sequence ID" value="KDN95841.1"/>
    <property type="molecule type" value="Genomic_DNA"/>
</dbReference>
<evidence type="ECO:0000259" key="12">
    <source>
        <dbReference type="Pfam" id="PF26002"/>
    </source>
</evidence>
<comment type="similarity">
    <text evidence="2 9">Belongs to the membrane fusion protein (MFP) (TC 8.A.1) family.</text>
</comment>
<sequence>MTKQPDVSESDLEFMSSLSQAALEKPTIKSQVLVWLIFLVIVFLIVWASLTTLDKIVRGEGKVVPSSQIQVVQNLEGGIVSNIFVKTGDKVRKGETLLKLDNTQYASSFGEAETQKYDLQAQSERLKAEAFDRPFIEKYPSDDPSVVRMFDREKTLYQNQLNQLETNIHILEQQIVQHRSELEEAQNQATQLKKSYELLEKEIKIMEPLVREGIASQVDLLKTRRDANDAYTKLQSTQISIPKLQSAVKEAESKQKEAKQDFQNKAQEKLNEVLAKLEQIENSQTAIEDKVRRTNIRSPVNGVINQLMVSTIGEVVKPGSDIIKIVPNDASLVLETKILPSDIGFVYPGLKAKIKFTAYDFAIYGGLEGTVENISADTIVDDKGNSFYIARIKTNKNHLGTDKSPLYLLPGMQATVDVVVGKQTIMDYLIKPIIKAKDLALRES</sequence>
<dbReference type="InterPro" id="IPR058982">
    <property type="entry name" value="Beta-barrel_AprE"/>
</dbReference>
<evidence type="ECO:0000256" key="7">
    <source>
        <dbReference type="ARBA" id="ARBA00022989"/>
    </source>
</evidence>
<dbReference type="Pfam" id="PF25994">
    <property type="entry name" value="HH_AprE"/>
    <property type="match status" value="1"/>
</dbReference>
<dbReference type="SUPFAM" id="SSF111369">
    <property type="entry name" value="HlyD-like secretion proteins"/>
    <property type="match status" value="1"/>
</dbReference>
<evidence type="ECO:0000256" key="5">
    <source>
        <dbReference type="ARBA" id="ARBA00022519"/>
    </source>
</evidence>
<dbReference type="Gene3D" id="2.40.50.100">
    <property type="match status" value="1"/>
</dbReference>
<dbReference type="AlphaFoldDB" id="A0A066ZZQ4"/>
<dbReference type="Proteomes" id="UP000027341">
    <property type="component" value="Unassembled WGS sequence"/>
</dbReference>
<dbReference type="GO" id="GO:0015031">
    <property type="term" value="P:protein transport"/>
    <property type="evidence" value="ECO:0007669"/>
    <property type="project" value="InterPro"/>
</dbReference>
<evidence type="ECO:0000256" key="10">
    <source>
        <dbReference type="SAM" id="Coils"/>
    </source>
</evidence>
<dbReference type="PANTHER" id="PTHR30386">
    <property type="entry name" value="MEMBRANE FUSION SUBUNIT OF EMRAB-TOLC MULTIDRUG EFFLUX PUMP"/>
    <property type="match status" value="1"/>
</dbReference>
<evidence type="ECO:0000256" key="1">
    <source>
        <dbReference type="ARBA" id="ARBA00004377"/>
    </source>
</evidence>
<keyword evidence="7 9" id="KW-1133">Transmembrane helix</keyword>
<keyword evidence="10" id="KW-0175">Coiled coil</keyword>
<keyword evidence="5 9" id="KW-0997">Cell inner membrane</keyword>
<organism evidence="13 14">
    <name type="scientific">Hydrogenovibrio marinus</name>
    <dbReference type="NCBI Taxonomy" id="28885"/>
    <lineage>
        <taxon>Bacteria</taxon>
        <taxon>Pseudomonadati</taxon>
        <taxon>Pseudomonadota</taxon>
        <taxon>Gammaproteobacteria</taxon>
        <taxon>Thiotrichales</taxon>
        <taxon>Piscirickettsiaceae</taxon>
        <taxon>Hydrogenovibrio</taxon>
    </lineage>
</organism>
<dbReference type="STRING" id="28885.EI16_05975"/>
<keyword evidence="14" id="KW-1185">Reference proteome</keyword>
<protein>
    <recommendedName>
        <fullName evidence="9">Membrane fusion protein (MFP) family protein</fullName>
    </recommendedName>
</protein>
<feature type="domain" description="AprE-like long alpha-helical hairpin" evidence="11">
    <location>
        <begin position="107"/>
        <end position="289"/>
    </location>
</feature>
<dbReference type="Pfam" id="PF26002">
    <property type="entry name" value="Beta-barrel_AprE"/>
    <property type="match status" value="1"/>
</dbReference>
<dbReference type="InterPro" id="IPR058781">
    <property type="entry name" value="HH_AprE-like"/>
</dbReference>
<feature type="transmembrane region" description="Helical" evidence="9">
    <location>
        <begin position="32"/>
        <end position="50"/>
    </location>
</feature>
<accession>A0A066ZZQ4</accession>
<keyword evidence="4 9" id="KW-1003">Cell membrane</keyword>
<dbReference type="GO" id="GO:0005886">
    <property type="term" value="C:plasma membrane"/>
    <property type="evidence" value="ECO:0007669"/>
    <property type="project" value="UniProtKB-SubCell"/>
</dbReference>
<feature type="domain" description="AprE-like beta-barrel" evidence="12">
    <location>
        <begin position="332"/>
        <end position="420"/>
    </location>
</feature>
<evidence type="ECO:0000256" key="3">
    <source>
        <dbReference type="ARBA" id="ARBA00022448"/>
    </source>
</evidence>
<evidence type="ECO:0000256" key="8">
    <source>
        <dbReference type="ARBA" id="ARBA00023136"/>
    </source>
</evidence>
<evidence type="ECO:0000313" key="13">
    <source>
        <dbReference type="EMBL" id="KDN95841.1"/>
    </source>
</evidence>
<dbReference type="NCBIfam" id="TIGR01843">
    <property type="entry name" value="type_I_hlyD"/>
    <property type="match status" value="1"/>
</dbReference>
<reference evidence="13 14" key="1">
    <citation type="submission" date="2014-04" db="EMBL/GenBank/DDBJ databases">
        <title>Draft genome sequence of Hydrogenovibrio marinus MH-110, a model organism for aerobic H2 metabolism.</title>
        <authorList>
            <person name="Cha H.J."/>
            <person name="Jo B.H."/>
            <person name="Hwang B.H."/>
        </authorList>
    </citation>
    <scope>NUCLEOTIDE SEQUENCE [LARGE SCALE GENOMIC DNA]</scope>
    <source>
        <strain evidence="13 14">MH-110</strain>
    </source>
</reference>
<evidence type="ECO:0000259" key="11">
    <source>
        <dbReference type="Pfam" id="PF25994"/>
    </source>
</evidence>
<proteinExistence type="inferred from homology"/>
<comment type="subcellular location">
    <subcellularLocation>
        <location evidence="1 9">Cell inner membrane</location>
        <topology evidence="1 9">Single-pass membrane protein</topology>
    </subcellularLocation>
</comment>
<evidence type="ECO:0000313" key="14">
    <source>
        <dbReference type="Proteomes" id="UP000027341"/>
    </source>
</evidence>
<dbReference type="PANTHER" id="PTHR30386:SF26">
    <property type="entry name" value="TRANSPORT PROTEIN COMB"/>
    <property type="match status" value="1"/>
</dbReference>
<feature type="coiled-coil region" evidence="10">
    <location>
        <begin position="241"/>
        <end position="290"/>
    </location>
</feature>
<feature type="coiled-coil region" evidence="10">
    <location>
        <begin position="147"/>
        <end position="202"/>
    </location>
</feature>
<evidence type="ECO:0000256" key="6">
    <source>
        <dbReference type="ARBA" id="ARBA00022692"/>
    </source>
</evidence>
<evidence type="ECO:0000256" key="2">
    <source>
        <dbReference type="ARBA" id="ARBA00009477"/>
    </source>
</evidence>
<dbReference type="InterPro" id="IPR010129">
    <property type="entry name" value="T1SS_HlyD"/>
</dbReference>
<dbReference type="InterPro" id="IPR050739">
    <property type="entry name" value="MFP"/>
</dbReference>
<name>A0A066ZZQ4_HYDMR</name>
<dbReference type="Gene3D" id="2.40.30.170">
    <property type="match status" value="1"/>
</dbReference>
<evidence type="ECO:0000256" key="4">
    <source>
        <dbReference type="ARBA" id="ARBA00022475"/>
    </source>
</evidence>